<sequence>MDDTALHPRKRRRSLSPPPPPSELRDAKRPRIAPHRRAASVEHLHLHRRSHASAAHRNDSSVRPASEPPSSVQYPPPHRQSPSPATSRRALHPTLEHAPHTLHNHPRGRRRSRHDLQAHHTSESDAGHSSDRWRTPSSSSPPPATPNLETQRPPDPTPCSPQHNSKEADRDTSSPALHDTGSGDSTTISAPRTPPTPSAILQLGEFVDSDFGDKVTQRLQIKECLVRFRQTRRVHKYGREVAEAYPRGRTPSPERERYRKAQEDAMAAYWEDLRTGSPDFASP</sequence>
<keyword evidence="3" id="KW-1185">Reference proteome</keyword>
<dbReference type="EMBL" id="ML993630">
    <property type="protein sequence ID" value="KAF2160079.1"/>
    <property type="molecule type" value="Genomic_DNA"/>
</dbReference>
<gene>
    <name evidence="2" type="ORF">M409DRAFT_29521</name>
</gene>
<proteinExistence type="predicted"/>
<reference evidence="2" key="1">
    <citation type="journal article" date="2020" name="Stud. Mycol.">
        <title>101 Dothideomycetes genomes: a test case for predicting lifestyles and emergence of pathogens.</title>
        <authorList>
            <person name="Haridas S."/>
            <person name="Albert R."/>
            <person name="Binder M."/>
            <person name="Bloem J."/>
            <person name="Labutti K."/>
            <person name="Salamov A."/>
            <person name="Andreopoulos B."/>
            <person name="Baker S."/>
            <person name="Barry K."/>
            <person name="Bills G."/>
            <person name="Bluhm B."/>
            <person name="Cannon C."/>
            <person name="Castanera R."/>
            <person name="Culley D."/>
            <person name="Daum C."/>
            <person name="Ezra D."/>
            <person name="Gonzalez J."/>
            <person name="Henrissat B."/>
            <person name="Kuo A."/>
            <person name="Liang C."/>
            <person name="Lipzen A."/>
            <person name="Lutzoni F."/>
            <person name="Magnuson J."/>
            <person name="Mondo S."/>
            <person name="Nolan M."/>
            <person name="Ohm R."/>
            <person name="Pangilinan J."/>
            <person name="Park H.-J."/>
            <person name="Ramirez L."/>
            <person name="Alfaro M."/>
            <person name="Sun H."/>
            <person name="Tritt A."/>
            <person name="Yoshinaga Y."/>
            <person name="Zwiers L.-H."/>
            <person name="Turgeon B."/>
            <person name="Goodwin S."/>
            <person name="Spatafora J."/>
            <person name="Crous P."/>
            <person name="Grigoriev I."/>
        </authorList>
    </citation>
    <scope>NUCLEOTIDE SEQUENCE</scope>
    <source>
        <strain evidence="2">ATCC 36951</strain>
    </source>
</reference>
<evidence type="ECO:0000256" key="1">
    <source>
        <dbReference type="SAM" id="MobiDB-lite"/>
    </source>
</evidence>
<dbReference type="Proteomes" id="UP000799537">
    <property type="component" value="Unassembled WGS sequence"/>
</dbReference>
<feature type="region of interest" description="Disordered" evidence="1">
    <location>
        <begin position="1"/>
        <end position="199"/>
    </location>
</feature>
<dbReference type="GeneID" id="54562784"/>
<dbReference type="AlphaFoldDB" id="A0A6A6C2V9"/>
<accession>A0A6A6C2V9</accession>
<feature type="compositionally biased region" description="Basic and acidic residues" evidence="1">
    <location>
        <begin position="114"/>
        <end position="134"/>
    </location>
</feature>
<name>A0A6A6C2V9_ZASCE</name>
<organism evidence="2 3">
    <name type="scientific">Zasmidium cellare ATCC 36951</name>
    <dbReference type="NCBI Taxonomy" id="1080233"/>
    <lineage>
        <taxon>Eukaryota</taxon>
        <taxon>Fungi</taxon>
        <taxon>Dikarya</taxon>
        <taxon>Ascomycota</taxon>
        <taxon>Pezizomycotina</taxon>
        <taxon>Dothideomycetes</taxon>
        <taxon>Dothideomycetidae</taxon>
        <taxon>Mycosphaerellales</taxon>
        <taxon>Mycosphaerellaceae</taxon>
        <taxon>Zasmidium</taxon>
    </lineage>
</organism>
<feature type="compositionally biased region" description="Basic residues" evidence="1">
    <location>
        <begin position="100"/>
        <end position="113"/>
    </location>
</feature>
<evidence type="ECO:0000313" key="2">
    <source>
        <dbReference type="EMBL" id="KAF2160079.1"/>
    </source>
</evidence>
<dbReference type="RefSeq" id="XP_033660968.1">
    <property type="nucleotide sequence ID" value="XM_033809512.1"/>
</dbReference>
<evidence type="ECO:0000313" key="3">
    <source>
        <dbReference type="Proteomes" id="UP000799537"/>
    </source>
</evidence>
<protein>
    <submittedName>
        <fullName evidence="2">Uncharacterized protein</fullName>
    </submittedName>
</protein>